<keyword evidence="1" id="KW-0732">Signal</keyword>
<keyword evidence="3" id="KW-0946">Virion</keyword>
<dbReference type="AlphaFoldDB" id="A0A1M5V014"/>
<dbReference type="Pfam" id="PF05229">
    <property type="entry name" value="SCPU"/>
    <property type="match status" value="1"/>
</dbReference>
<proteinExistence type="predicted"/>
<name>A0A1M5V014_9BURK</name>
<keyword evidence="3" id="KW-0167">Capsid protein</keyword>
<dbReference type="PANTHER" id="PTHR37089">
    <property type="entry name" value="PROTEIN U-RELATED"/>
    <property type="match status" value="1"/>
</dbReference>
<feature type="domain" description="Spore coat protein U/FanG" evidence="2">
    <location>
        <begin position="36"/>
        <end position="172"/>
    </location>
</feature>
<dbReference type="InterPro" id="IPR053167">
    <property type="entry name" value="Spore_coat_component"/>
</dbReference>
<evidence type="ECO:0000313" key="4">
    <source>
        <dbReference type="Proteomes" id="UP000184226"/>
    </source>
</evidence>
<dbReference type="InterPro" id="IPR007893">
    <property type="entry name" value="Spore_coat_U/FanG"/>
</dbReference>
<keyword evidence="4" id="KW-1185">Reference proteome</keyword>
<organism evidence="3 4">
    <name type="scientific">Pollutimonas bauzanensis</name>
    <dbReference type="NCBI Taxonomy" id="658167"/>
    <lineage>
        <taxon>Bacteria</taxon>
        <taxon>Pseudomonadati</taxon>
        <taxon>Pseudomonadota</taxon>
        <taxon>Betaproteobacteria</taxon>
        <taxon>Burkholderiales</taxon>
        <taxon>Alcaligenaceae</taxon>
        <taxon>Pollutimonas</taxon>
    </lineage>
</organism>
<reference evidence="3 4" key="1">
    <citation type="submission" date="2016-11" db="EMBL/GenBank/DDBJ databases">
        <authorList>
            <person name="Jaros S."/>
            <person name="Januszkiewicz K."/>
            <person name="Wedrychowicz H."/>
        </authorList>
    </citation>
    <scope>NUCLEOTIDE SEQUENCE [LARGE SCALE GENOMIC DNA]</scope>
    <source>
        <strain evidence="3 4">CGMCC 1.10190</strain>
    </source>
</reference>
<evidence type="ECO:0000313" key="3">
    <source>
        <dbReference type="EMBL" id="SHH68516.1"/>
    </source>
</evidence>
<feature type="signal peptide" evidence="1">
    <location>
        <begin position="1"/>
        <end position="35"/>
    </location>
</feature>
<accession>A0A1M5V014</accession>
<dbReference type="STRING" id="658167.SAMN04488135_104177"/>
<protein>
    <submittedName>
        <fullName evidence="3">Spore coat protein U (SCPU) domain-containing protein</fullName>
    </submittedName>
</protein>
<evidence type="ECO:0000259" key="2">
    <source>
        <dbReference type="Pfam" id="PF05229"/>
    </source>
</evidence>
<dbReference type="EMBL" id="FQXE01000004">
    <property type="protein sequence ID" value="SHH68516.1"/>
    <property type="molecule type" value="Genomic_DNA"/>
</dbReference>
<dbReference type="OrthoDB" id="8751277at2"/>
<sequence length="175" mass="17355">MKTRNHVQRSFKFALASALALGGLVIGADSQAAQATGTFAVGGTVAAACTIEGTPLAFGETINALGGNVDATSVLTATCTNGSPYTIGLNAGATPGATVTTRQMTHSNGTARLNYTLSTIASGGVNWDDIGGTTVAGDTGNGAGQLFTVYGRIPSGQTSAIAGVYSDTITATIDF</sequence>
<dbReference type="Proteomes" id="UP000184226">
    <property type="component" value="Unassembled WGS sequence"/>
</dbReference>
<dbReference type="PANTHER" id="PTHR37089:SF4">
    <property type="entry name" value="EXPORTED PROTEIN"/>
    <property type="match status" value="1"/>
</dbReference>
<dbReference type="SMART" id="SM00972">
    <property type="entry name" value="SCPU"/>
    <property type="match status" value="1"/>
</dbReference>
<feature type="chain" id="PRO_5013246040" evidence="1">
    <location>
        <begin position="36"/>
        <end position="175"/>
    </location>
</feature>
<evidence type="ECO:0000256" key="1">
    <source>
        <dbReference type="SAM" id="SignalP"/>
    </source>
</evidence>
<dbReference type="RefSeq" id="WP_073102854.1">
    <property type="nucleotide sequence ID" value="NZ_FQXE01000004.1"/>
</dbReference>
<gene>
    <name evidence="3" type="ORF">SAMN04488135_104177</name>
</gene>